<feature type="domain" description="RecG wedge" evidence="1">
    <location>
        <begin position="11"/>
        <end position="60"/>
    </location>
</feature>
<dbReference type="EMBL" id="WKKY01000669">
    <property type="protein sequence ID" value="MSE21889.1"/>
    <property type="molecule type" value="Genomic_DNA"/>
</dbReference>
<dbReference type="SUPFAM" id="SSF50249">
    <property type="entry name" value="Nucleic acid-binding proteins"/>
    <property type="match status" value="1"/>
</dbReference>
<evidence type="ECO:0000313" key="3">
    <source>
        <dbReference type="Proteomes" id="UP000491237"/>
    </source>
</evidence>
<dbReference type="AlphaFoldDB" id="A0A844EHL4"/>
<protein>
    <recommendedName>
        <fullName evidence="1">RecG wedge domain-containing protein</fullName>
    </recommendedName>
</protein>
<evidence type="ECO:0000259" key="1">
    <source>
        <dbReference type="Pfam" id="PF17191"/>
    </source>
</evidence>
<accession>A0A844EHL4</accession>
<dbReference type="InterPro" id="IPR012340">
    <property type="entry name" value="NA-bd_OB-fold"/>
</dbReference>
<comment type="caution">
    <text evidence="2">The sequence shown here is derived from an EMBL/GenBank/DDBJ whole genome shotgun (WGS) entry which is preliminary data.</text>
</comment>
<dbReference type="Proteomes" id="UP000491237">
    <property type="component" value="Unassembled WGS sequence"/>
</dbReference>
<reference evidence="2 3" key="1">
    <citation type="submission" date="2019-11" db="EMBL/GenBank/DDBJ databases">
        <title>Draft Genome Sequence of Plant Growth-Promoting Rhizosphere-Associated Bacteria.</title>
        <authorList>
            <person name="Vasilyev I.Y."/>
            <person name="Radchenko V."/>
            <person name="Ilnitskaya E.V."/>
        </authorList>
    </citation>
    <scope>NUCLEOTIDE SEQUENCE [LARGE SCALE GENOMIC DNA]</scope>
    <source>
        <strain evidence="2 3">VRA_07sq_f</strain>
    </source>
</reference>
<dbReference type="Pfam" id="PF17191">
    <property type="entry name" value="RecG_wedge"/>
    <property type="match status" value="1"/>
</dbReference>
<proteinExistence type="predicted"/>
<evidence type="ECO:0000313" key="2">
    <source>
        <dbReference type="EMBL" id="MSE21889.1"/>
    </source>
</evidence>
<name>A0A844EHL4_9LACO</name>
<dbReference type="InterPro" id="IPR033454">
    <property type="entry name" value="RecG_wedge"/>
</dbReference>
<sequence length="60" mass="6583">MASLSDSVAVLKGVGEKRLTALNKLGINTINDLLTYYPRRYDDLSLKDLKTAVDGQKVTV</sequence>
<feature type="non-terminal residue" evidence="2">
    <location>
        <position position="60"/>
    </location>
</feature>
<organism evidence="2 3">
    <name type="scientific">Lentilactobacillus parabuchneri</name>
    <dbReference type="NCBI Taxonomy" id="152331"/>
    <lineage>
        <taxon>Bacteria</taxon>
        <taxon>Bacillati</taxon>
        <taxon>Bacillota</taxon>
        <taxon>Bacilli</taxon>
        <taxon>Lactobacillales</taxon>
        <taxon>Lactobacillaceae</taxon>
        <taxon>Lentilactobacillus</taxon>
    </lineage>
</organism>
<gene>
    <name evidence="2" type="ORF">GKC44_11725</name>
</gene>